<gene>
    <name evidence="9" type="ORF">BON30_16175</name>
</gene>
<dbReference type="InterPro" id="IPR017972">
    <property type="entry name" value="Cyt_P450_CS"/>
</dbReference>
<dbReference type="Gene3D" id="1.10.630.10">
    <property type="entry name" value="Cytochrome P450"/>
    <property type="match status" value="1"/>
</dbReference>
<evidence type="ECO:0000313" key="9">
    <source>
        <dbReference type="EMBL" id="OJH39091.1"/>
    </source>
</evidence>
<dbReference type="SUPFAM" id="SSF48264">
    <property type="entry name" value="Cytochrome P450"/>
    <property type="match status" value="1"/>
</dbReference>
<dbReference type="OrthoDB" id="4511384at2"/>
<comment type="caution">
    <text evidence="9">The sequence shown here is derived from an EMBL/GenBank/DDBJ whole genome shotgun (WGS) entry which is preliminary data.</text>
</comment>
<dbReference type="GO" id="GO:0004497">
    <property type="term" value="F:monooxygenase activity"/>
    <property type="evidence" value="ECO:0007669"/>
    <property type="project" value="UniProtKB-KW"/>
</dbReference>
<dbReference type="PRINTS" id="PR00359">
    <property type="entry name" value="BP450"/>
</dbReference>
<dbReference type="Proteomes" id="UP000182229">
    <property type="component" value="Unassembled WGS sequence"/>
</dbReference>
<protein>
    <submittedName>
        <fullName evidence="9">Cytochrome hydroxylase</fullName>
    </submittedName>
</protein>
<evidence type="ECO:0000313" key="10">
    <source>
        <dbReference type="Proteomes" id="UP000182229"/>
    </source>
</evidence>
<sequence>MAPNHLDEQQQQTPTQAPREAPFGGPTVLDKESLEFMTRAHAVYADLRDKGPVVRVPSGRSLVDRAKAERASTEGSSSEQYFVTRYDEAVSILMEEKLSSDVLKAMPPEQRARMEAALPEELRPVVRSILVLDPPDHTRLRKLVQPNFTARAMEALRPRIQRIVEDLLDKAERESAARGEVAPGRRLDLVESFAYPLSITVISDMLGIPMEERETVYPWAERLLRAKGPEGMMDGETRAGLNAFANYLESLFERKRRAPTEDMISQMVQVQEDGDILGPQELLSMVFILFFAGHLTTVNLIGNGVVALLSHPEQHARFLADPATCVKGMVEETLRYWGPVDFIGGPRIALEDLDVGGTHVPRGAKVAVGLASANRDPRRFTNPDAFDISRPDAHRHLAFGKGIHVCIGAPLARLEAELAFETLFRRWPELRLAEPAGQLELSMGAALRGFKRIPVVF</sequence>
<evidence type="ECO:0000256" key="6">
    <source>
        <dbReference type="ARBA" id="ARBA00023033"/>
    </source>
</evidence>
<evidence type="ECO:0000256" key="4">
    <source>
        <dbReference type="ARBA" id="ARBA00023002"/>
    </source>
</evidence>
<dbReference type="RefSeq" id="WP_071899261.1">
    <property type="nucleotide sequence ID" value="NZ_MPIN01000004.1"/>
</dbReference>
<keyword evidence="10" id="KW-1185">Reference proteome</keyword>
<evidence type="ECO:0000256" key="8">
    <source>
        <dbReference type="SAM" id="MobiDB-lite"/>
    </source>
</evidence>
<proteinExistence type="inferred from homology"/>
<dbReference type="GO" id="GO:0016705">
    <property type="term" value="F:oxidoreductase activity, acting on paired donors, with incorporation or reduction of molecular oxygen"/>
    <property type="evidence" value="ECO:0007669"/>
    <property type="project" value="InterPro"/>
</dbReference>
<evidence type="ECO:0000256" key="7">
    <source>
        <dbReference type="RuleBase" id="RU000461"/>
    </source>
</evidence>
<keyword evidence="6 7" id="KW-0503">Monooxygenase</keyword>
<feature type="region of interest" description="Disordered" evidence="8">
    <location>
        <begin position="1"/>
        <end position="30"/>
    </location>
</feature>
<dbReference type="CDD" id="cd11029">
    <property type="entry name" value="CYP107-like"/>
    <property type="match status" value="1"/>
</dbReference>
<dbReference type="GO" id="GO:0020037">
    <property type="term" value="F:heme binding"/>
    <property type="evidence" value="ECO:0007669"/>
    <property type="project" value="InterPro"/>
</dbReference>
<evidence type="ECO:0000256" key="2">
    <source>
        <dbReference type="ARBA" id="ARBA00022617"/>
    </source>
</evidence>
<dbReference type="InterPro" id="IPR001128">
    <property type="entry name" value="Cyt_P450"/>
</dbReference>
<evidence type="ECO:0000256" key="1">
    <source>
        <dbReference type="ARBA" id="ARBA00010617"/>
    </source>
</evidence>
<dbReference type="PANTHER" id="PTHR46696">
    <property type="entry name" value="P450, PUTATIVE (EUROFUNG)-RELATED"/>
    <property type="match status" value="1"/>
</dbReference>
<keyword evidence="5 7" id="KW-0408">Iron</keyword>
<dbReference type="FunFam" id="1.10.630.10:FF:000018">
    <property type="entry name" value="Cytochrome P450 monooxygenase"/>
    <property type="match status" value="1"/>
</dbReference>
<keyword evidence="4 7" id="KW-0560">Oxidoreductase</keyword>
<reference evidence="9 10" key="2">
    <citation type="submission" date="2016-12" db="EMBL/GenBank/DDBJ databases">
        <title>Draft Genome Sequence of Cystobacter ferrugineus Strain Cbfe23.</title>
        <authorList>
            <person name="Akbar S."/>
            <person name="Dowd S.E."/>
            <person name="Stevens D.C."/>
        </authorList>
    </citation>
    <scope>NUCLEOTIDE SEQUENCE [LARGE SCALE GENOMIC DNA]</scope>
    <source>
        <strain evidence="9 10">Cbfe23</strain>
    </source>
</reference>
<accession>A0A1L9BA21</accession>
<keyword evidence="2 7" id="KW-0349">Heme</keyword>
<dbReference type="STRING" id="83449.BON30_16175"/>
<organism evidence="9 10">
    <name type="scientific">Cystobacter ferrugineus</name>
    <dbReference type="NCBI Taxonomy" id="83449"/>
    <lineage>
        <taxon>Bacteria</taxon>
        <taxon>Pseudomonadati</taxon>
        <taxon>Myxococcota</taxon>
        <taxon>Myxococcia</taxon>
        <taxon>Myxococcales</taxon>
        <taxon>Cystobacterineae</taxon>
        <taxon>Archangiaceae</taxon>
        <taxon>Cystobacter</taxon>
    </lineage>
</organism>
<dbReference type="InterPro" id="IPR002397">
    <property type="entry name" value="Cyt_P450_B"/>
</dbReference>
<dbReference type="InterPro" id="IPR036396">
    <property type="entry name" value="Cyt_P450_sf"/>
</dbReference>
<dbReference type="EMBL" id="MPIN01000004">
    <property type="protein sequence ID" value="OJH39091.1"/>
    <property type="molecule type" value="Genomic_DNA"/>
</dbReference>
<evidence type="ECO:0000256" key="5">
    <source>
        <dbReference type="ARBA" id="ARBA00023004"/>
    </source>
</evidence>
<reference evidence="10" key="1">
    <citation type="submission" date="2016-11" db="EMBL/GenBank/DDBJ databases">
        <authorList>
            <person name="Shukria A."/>
            <person name="Stevens D.C."/>
        </authorList>
    </citation>
    <scope>NUCLEOTIDE SEQUENCE [LARGE SCALE GENOMIC DNA]</scope>
    <source>
        <strain evidence="10">Cbfe23</strain>
    </source>
</reference>
<dbReference type="AlphaFoldDB" id="A0A1L9BA21"/>
<name>A0A1L9BA21_9BACT</name>
<dbReference type="PROSITE" id="PS00086">
    <property type="entry name" value="CYTOCHROME_P450"/>
    <property type="match status" value="1"/>
</dbReference>
<dbReference type="GO" id="GO:0005506">
    <property type="term" value="F:iron ion binding"/>
    <property type="evidence" value="ECO:0007669"/>
    <property type="project" value="InterPro"/>
</dbReference>
<dbReference type="Pfam" id="PF00067">
    <property type="entry name" value="p450"/>
    <property type="match status" value="2"/>
</dbReference>
<evidence type="ECO:0000256" key="3">
    <source>
        <dbReference type="ARBA" id="ARBA00022723"/>
    </source>
</evidence>
<dbReference type="PANTHER" id="PTHR46696:SF1">
    <property type="entry name" value="CYTOCHROME P450 YJIB-RELATED"/>
    <property type="match status" value="1"/>
</dbReference>
<keyword evidence="3 7" id="KW-0479">Metal-binding</keyword>
<comment type="similarity">
    <text evidence="1 7">Belongs to the cytochrome P450 family.</text>
</comment>